<feature type="signal peptide" evidence="1">
    <location>
        <begin position="1"/>
        <end position="27"/>
    </location>
</feature>
<sequence length="223" mass="25607">MNKQSAKRKYLILGLLLTLLAVPQVSAEIIKRPDIQVDPKSGLVIDAPYSPADYAPFLWYDHYDYQGTGNEFATYQVQRIFELNQENRYQYRQISGSLIDFVMEIGSEGVVELANFNDETATNTDYRDHADTQDDLIKRIIPSSLEPGTEFYQSYGQDWPMVVVGILQQVEVLDQMYYDVLLIESAEESEPVMRYYYAPKIGLIQVEMEDGDLLIQSQLAAYQ</sequence>
<keyword evidence="1" id="KW-0732">Signal</keyword>
<keyword evidence="3" id="KW-1185">Reference proteome</keyword>
<evidence type="ECO:0000256" key="1">
    <source>
        <dbReference type="SAM" id="SignalP"/>
    </source>
</evidence>
<dbReference type="Proteomes" id="UP000198833">
    <property type="component" value="Unassembled WGS sequence"/>
</dbReference>
<evidence type="ECO:0000313" key="2">
    <source>
        <dbReference type="EMBL" id="SEQ11217.1"/>
    </source>
</evidence>
<organism evidence="2 3">
    <name type="scientific">Ignavigranum ruoffiae</name>
    <dbReference type="NCBI Taxonomy" id="89093"/>
    <lineage>
        <taxon>Bacteria</taxon>
        <taxon>Bacillati</taxon>
        <taxon>Bacillota</taxon>
        <taxon>Bacilli</taxon>
        <taxon>Lactobacillales</taxon>
        <taxon>Aerococcaceae</taxon>
        <taxon>Ignavigranum</taxon>
    </lineage>
</organism>
<dbReference type="STRING" id="89093.SAMN04488558_10597"/>
<dbReference type="EMBL" id="FOEN01000005">
    <property type="protein sequence ID" value="SEQ11217.1"/>
    <property type="molecule type" value="Genomic_DNA"/>
</dbReference>
<feature type="chain" id="PRO_5011686255" evidence="1">
    <location>
        <begin position="28"/>
        <end position="223"/>
    </location>
</feature>
<reference evidence="2 3" key="1">
    <citation type="submission" date="2016-10" db="EMBL/GenBank/DDBJ databases">
        <authorList>
            <person name="de Groot N.N."/>
        </authorList>
    </citation>
    <scope>NUCLEOTIDE SEQUENCE [LARGE SCALE GENOMIC DNA]</scope>
    <source>
        <strain evidence="2 3">DSM 15695</strain>
    </source>
</reference>
<dbReference type="AlphaFoldDB" id="A0A1H9DD24"/>
<dbReference type="RefSeq" id="WP_092571609.1">
    <property type="nucleotide sequence ID" value="NZ_FOEN01000005.1"/>
</dbReference>
<gene>
    <name evidence="2" type="ORF">SAMN04488558_10597</name>
</gene>
<name>A0A1H9DD24_9LACT</name>
<proteinExistence type="predicted"/>
<dbReference type="OrthoDB" id="2139349at2"/>
<protein>
    <submittedName>
        <fullName evidence="2">Uncharacterized protein</fullName>
    </submittedName>
</protein>
<accession>A0A1H9DD24</accession>
<evidence type="ECO:0000313" key="3">
    <source>
        <dbReference type="Proteomes" id="UP000198833"/>
    </source>
</evidence>